<gene>
    <name evidence="1" type="ORF">BDV29DRAFT_153918</name>
</gene>
<evidence type="ECO:0000313" key="1">
    <source>
        <dbReference type="EMBL" id="KAB8077200.1"/>
    </source>
</evidence>
<accession>A0A5N5XDG8</accession>
<proteinExistence type="predicted"/>
<dbReference type="Proteomes" id="UP000326565">
    <property type="component" value="Unassembled WGS sequence"/>
</dbReference>
<dbReference type="AlphaFoldDB" id="A0A5N5XDG8"/>
<protein>
    <submittedName>
        <fullName evidence="1">Uncharacterized protein</fullName>
    </submittedName>
</protein>
<evidence type="ECO:0000313" key="2">
    <source>
        <dbReference type="Proteomes" id="UP000326565"/>
    </source>
</evidence>
<reference evidence="1 2" key="1">
    <citation type="submission" date="2019-04" db="EMBL/GenBank/DDBJ databases">
        <title>Friends and foes A comparative genomics study of 23 Aspergillus species from section Flavi.</title>
        <authorList>
            <consortium name="DOE Joint Genome Institute"/>
            <person name="Kjaerbolling I."/>
            <person name="Vesth T."/>
            <person name="Frisvad J.C."/>
            <person name="Nybo J.L."/>
            <person name="Theobald S."/>
            <person name="Kildgaard S."/>
            <person name="Isbrandt T."/>
            <person name="Kuo A."/>
            <person name="Sato A."/>
            <person name="Lyhne E.K."/>
            <person name="Kogle M.E."/>
            <person name="Wiebenga A."/>
            <person name="Kun R.S."/>
            <person name="Lubbers R.J."/>
            <person name="Makela M.R."/>
            <person name="Barry K."/>
            <person name="Chovatia M."/>
            <person name="Clum A."/>
            <person name="Daum C."/>
            <person name="Haridas S."/>
            <person name="He G."/>
            <person name="LaButti K."/>
            <person name="Lipzen A."/>
            <person name="Mondo S."/>
            <person name="Riley R."/>
            <person name="Salamov A."/>
            <person name="Simmons B.A."/>
            <person name="Magnuson J.K."/>
            <person name="Henrissat B."/>
            <person name="Mortensen U.H."/>
            <person name="Larsen T.O."/>
            <person name="Devries R.P."/>
            <person name="Grigoriev I.V."/>
            <person name="Machida M."/>
            <person name="Baker S.E."/>
            <person name="Andersen M.R."/>
        </authorList>
    </citation>
    <scope>NUCLEOTIDE SEQUENCE [LARGE SCALE GENOMIC DNA]</scope>
    <source>
        <strain evidence="1 2">CBS 151.66</strain>
    </source>
</reference>
<keyword evidence="2" id="KW-1185">Reference proteome</keyword>
<name>A0A5N5XDG8_9EURO</name>
<organism evidence="1 2">
    <name type="scientific">Aspergillus leporis</name>
    <dbReference type="NCBI Taxonomy" id="41062"/>
    <lineage>
        <taxon>Eukaryota</taxon>
        <taxon>Fungi</taxon>
        <taxon>Dikarya</taxon>
        <taxon>Ascomycota</taxon>
        <taxon>Pezizomycotina</taxon>
        <taxon>Eurotiomycetes</taxon>
        <taxon>Eurotiomycetidae</taxon>
        <taxon>Eurotiales</taxon>
        <taxon>Aspergillaceae</taxon>
        <taxon>Aspergillus</taxon>
        <taxon>Aspergillus subgen. Circumdati</taxon>
    </lineage>
</organism>
<sequence>MTQGVKHRSLACGIYFACSSISAAIIPPVMRILLAERTGTSPIVQCIGAQKENPLSGNFSYGFLRKSLFWLIIFSNVPQTLSQ</sequence>
<dbReference type="EMBL" id="ML732171">
    <property type="protein sequence ID" value="KAB8077200.1"/>
    <property type="molecule type" value="Genomic_DNA"/>
</dbReference>